<reference evidence="3 4" key="1">
    <citation type="journal article" date="2014" name="PLoS Genet.">
        <title>Analysis of the Phlebiopsis gigantea genome, transcriptome and secretome provides insight into its pioneer colonization strategies of wood.</title>
        <authorList>
            <person name="Hori C."/>
            <person name="Ishida T."/>
            <person name="Igarashi K."/>
            <person name="Samejima M."/>
            <person name="Suzuki H."/>
            <person name="Master E."/>
            <person name="Ferreira P."/>
            <person name="Ruiz-Duenas F.J."/>
            <person name="Held B."/>
            <person name="Canessa P."/>
            <person name="Larrondo L.F."/>
            <person name="Schmoll M."/>
            <person name="Druzhinina I.S."/>
            <person name="Kubicek C.P."/>
            <person name="Gaskell J.A."/>
            <person name="Kersten P."/>
            <person name="St John F."/>
            <person name="Glasner J."/>
            <person name="Sabat G."/>
            <person name="Splinter BonDurant S."/>
            <person name="Syed K."/>
            <person name="Yadav J."/>
            <person name="Mgbeahuruike A.C."/>
            <person name="Kovalchuk A."/>
            <person name="Asiegbu F.O."/>
            <person name="Lackner G."/>
            <person name="Hoffmeister D."/>
            <person name="Rencoret J."/>
            <person name="Gutierrez A."/>
            <person name="Sun H."/>
            <person name="Lindquist E."/>
            <person name="Barry K."/>
            <person name="Riley R."/>
            <person name="Grigoriev I.V."/>
            <person name="Henrissat B."/>
            <person name="Kues U."/>
            <person name="Berka R.M."/>
            <person name="Martinez A.T."/>
            <person name="Covert S.F."/>
            <person name="Blanchette R.A."/>
            <person name="Cullen D."/>
        </authorList>
    </citation>
    <scope>NUCLEOTIDE SEQUENCE [LARGE SCALE GENOMIC DNA]</scope>
    <source>
        <strain evidence="3 4">11061_1 CR5-6</strain>
    </source>
</reference>
<keyword evidence="1" id="KW-0812">Transmembrane</keyword>
<dbReference type="Proteomes" id="UP000053257">
    <property type="component" value="Unassembled WGS sequence"/>
</dbReference>
<sequence length="335" mass="36261">MASNSTTSVDPALIASCLESQAILSQMHRGNTIGVAYLGVAISAMMYGVTCCQTFYYYRSAKGQSDPWYLKTLVAILLVLDSTHEALIIEALYHYLIIHYADPVALLTNTWSLEAEVMVNAAIAFLVECFLVYRLWRLSSNFLVAGVCGLFTVAHLVMNLVYPIRALFYPELATALVKLKSTGSSGLAVAVVADVSIAAAMSFYLHRSRTGFRRSDDMITKVMALTITTGAVTTCFVIGNLIAYLAAPAALYVLFFNFMLGKLYINTLLTSLNTRNAIRAAQTQGSSTGGLVNSIPLSGLRSAATGPSPVNIVVNKSVERDQSMSDRLEAKEFAL</sequence>
<feature type="transmembrane region" description="Helical" evidence="1">
    <location>
        <begin position="218"/>
        <end position="243"/>
    </location>
</feature>
<name>A0A0C3RT51_PHLG1</name>
<dbReference type="Pfam" id="PF20152">
    <property type="entry name" value="DUF6534"/>
    <property type="match status" value="1"/>
</dbReference>
<dbReference type="OrthoDB" id="2535105at2759"/>
<evidence type="ECO:0000313" key="3">
    <source>
        <dbReference type="EMBL" id="KIP03756.1"/>
    </source>
</evidence>
<gene>
    <name evidence="3" type="ORF">PHLGIDRAFT_37268</name>
</gene>
<dbReference type="PANTHER" id="PTHR40465">
    <property type="entry name" value="CHROMOSOME 1, WHOLE GENOME SHOTGUN SEQUENCE"/>
    <property type="match status" value="1"/>
</dbReference>
<evidence type="ECO:0000259" key="2">
    <source>
        <dbReference type="Pfam" id="PF20152"/>
    </source>
</evidence>
<proteinExistence type="predicted"/>
<dbReference type="EMBL" id="KN840601">
    <property type="protein sequence ID" value="KIP03756.1"/>
    <property type="molecule type" value="Genomic_DNA"/>
</dbReference>
<feature type="transmembrane region" description="Helical" evidence="1">
    <location>
        <begin position="35"/>
        <end position="58"/>
    </location>
</feature>
<accession>A0A0C3RT51</accession>
<keyword evidence="1" id="KW-1133">Transmembrane helix</keyword>
<evidence type="ECO:0000256" key="1">
    <source>
        <dbReference type="SAM" id="Phobius"/>
    </source>
</evidence>
<feature type="transmembrane region" description="Helical" evidence="1">
    <location>
        <begin position="249"/>
        <end position="269"/>
    </location>
</feature>
<keyword evidence="4" id="KW-1185">Reference proteome</keyword>
<feature type="transmembrane region" description="Helical" evidence="1">
    <location>
        <begin position="117"/>
        <end position="136"/>
    </location>
</feature>
<organism evidence="3 4">
    <name type="scientific">Phlebiopsis gigantea (strain 11061_1 CR5-6)</name>
    <name type="common">White-rot fungus</name>
    <name type="synonym">Peniophora gigantea</name>
    <dbReference type="NCBI Taxonomy" id="745531"/>
    <lineage>
        <taxon>Eukaryota</taxon>
        <taxon>Fungi</taxon>
        <taxon>Dikarya</taxon>
        <taxon>Basidiomycota</taxon>
        <taxon>Agaricomycotina</taxon>
        <taxon>Agaricomycetes</taxon>
        <taxon>Polyporales</taxon>
        <taxon>Phanerochaetaceae</taxon>
        <taxon>Phlebiopsis</taxon>
    </lineage>
</organism>
<keyword evidence="1" id="KW-0472">Membrane</keyword>
<protein>
    <recommendedName>
        <fullName evidence="2">DUF6534 domain-containing protein</fullName>
    </recommendedName>
</protein>
<evidence type="ECO:0000313" key="4">
    <source>
        <dbReference type="Proteomes" id="UP000053257"/>
    </source>
</evidence>
<feature type="transmembrane region" description="Helical" evidence="1">
    <location>
        <begin position="70"/>
        <end position="97"/>
    </location>
</feature>
<dbReference type="PANTHER" id="PTHR40465:SF1">
    <property type="entry name" value="DUF6534 DOMAIN-CONTAINING PROTEIN"/>
    <property type="match status" value="1"/>
</dbReference>
<dbReference type="HOGENOM" id="CLU_046025_5_4_1"/>
<feature type="domain" description="DUF6534" evidence="2">
    <location>
        <begin position="190"/>
        <end position="276"/>
    </location>
</feature>
<dbReference type="STRING" id="745531.A0A0C3RT51"/>
<feature type="transmembrane region" description="Helical" evidence="1">
    <location>
        <begin position="143"/>
        <end position="164"/>
    </location>
</feature>
<dbReference type="InterPro" id="IPR045339">
    <property type="entry name" value="DUF6534"/>
</dbReference>
<dbReference type="AlphaFoldDB" id="A0A0C3RT51"/>
<feature type="transmembrane region" description="Helical" evidence="1">
    <location>
        <begin position="184"/>
        <end position="206"/>
    </location>
</feature>